<keyword evidence="8" id="KW-0206">Cytoskeleton</keyword>
<keyword evidence="6" id="KW-0243">Dynein</keyword>
<dbReference type="Proteomes" id="UP000494040">
    <property type="component" value="Unassembled WGS sequence"/>
</dbReference>
<dbReference type="SUPFAM" id="SSF52058">
    <property type="entry name" value="L domain-like"/>
    <property type="match status" value="1"/>
</dbReference>
<protein>
    <recommendedName>
        <fullName evidence="11">Dynein axonemal light chain 1</fullName>
    </recommendedName>
</protein>
<dbReference type="OMA" id="NCERISM"/>
<evidence type="ECO:0000256" key="2">
    <source>
        <dbReference type="ARBA" id="ARBA00022490"/>
    </source>
</evidence>
<dbReference type="PANTHER" id="PTHR15454:SF73">
    <property type="entry name" value="DYNEIN AXONEMAL LIGHT CHAIN 1"/>
    <property type="match status" value="1"/>
</dbReference>
<dbReference type="GO" id="GO:0043014">
    <property type="term" value="F:alpha-tubulin binding"/>
    <property type="evidence" value="ECO:0007669"/>
    <property type="project" value="TreeGrafter"/>
</dbReference>
<name>A0A8I6RGY8_CIMLE</name>
<dbReference type="RefSeq" id="XP_014246135.1">
    <property type="nucleotide sequence ID" value="XM_014390649.1"/>
</dbReference>
<keyword evidence="4" id="KW-0493">Microtubule</keyword>
<reference evidence="12" key="1">
    <citation type="submission" date="2022-01" db="UniProtKB">
        <authorList>
            <consortium name="EnsemblMetazoa"/>
        </authorList>
    </citation>
    <scope>IDENTIFICATION</scope>
</reference>
<evidence type="ECO:0000313" key="12">
    <source>
        <dbReference type="EnsemblMetazoa" id="XP_014246135.1"/>
    </source>
</evidence>
<dbReference type="GO" id="GO:0005930">
    <property type="term" value="C:axoneme"/>
    <property type="evidence" value="ECO:0007669"/>
    <property type="project" value="UniProtKB-SubCell"/>
</dbReference>
<evidence type="ECO:0000256" key="1">
    <source>
        <dbReference type="ARBA" id="ARBA00004430"/>
    </source>
</evidence>
<dbReference type="GO" id="GO:0045504">
    <property type="term" value="F:dynein heavy chain binding"/>
    <property type="evidence" value="ECO:0007669"/>
    <property type="project" value="TreeGrafter"/>
</dbReference>
<sequence>MSKTTTIREALKKWEEQNQTSAAEALEVDLQFQWLPIEKMDNNLSQLVKCEKLSLSTNMIEKISGLSGMKNLKILSLGRNYIKSFTGLECLGETLEQLWISYNLIDKMKGAGALKKLKVLNMNNNLIKDWAEFQKLQENLELKELSFIGNPLCEAVEEGMWRSEATRRLPQLDKLDGEPVICEINATL</sequence>
<dbReference type="FunFam" id="3.80.10.10:FF:000049">
    <property type="entry name" value="Dynein light chain 1"/>
    <property type="match status" value="1"/>
</dbReference>
<keyword evidence="5" id="KW-0677">Repeat</keyword>
<dbReference type="GO" id="GO:0005874">
    <property type="term" value="C:microtubule"/>
    <property type="evidence" value="ECO:0007669"/>
    <property type="project" value="UniProtKB-KW"/>
</dbReference>
<keyword evidence="2" id="KW-0963">Cytoplasm</keyword>
<dbReference type="GeneID" id="106664706"/>
<comment type="subcellular location">
    <subcellularLocation>
        <location evidence="1">Cytoplasm</location>
        <location evidence="1">Cytoskeleton</location>
        <location evidence="1">Cilium axoneme</location>
    </subcellularLocation>
</comment>
<dbReference type="Gene3D" id="3.80.10.10">
    <property type="entry name" value="Ribonuclease Inhibitor"/>
    <property type="match status" value="1"/>
</dbReference>
<dbReference type="KEGG" id="clec:106664706"/>
<dbReference type="Pfam" id="PF12799">
    <property type="entry name" value="LRR_4"/>
    <property type="match status" value="2"/>
</dbReference>
<dbReference type="OrthoDB" id="266138at2759"/>
<dbReference type="PROSITE" id="PS51450">
    <property type="entry name" value="LRR"/>
    <property type="match status" value="3"/>
</dbReference>
<evidence type="ECO:0000256" key="6">
    <source>
        <dbReference type="ARBA" id="ARBA00023017"/>
    </source>
</evidence>
<evidence type="ECO:0000313" key="13">
    <source>
        <dbReference type="Proteomes" id="UP000494040"/>
    </source>
</evidence>
<dbReference type="EnsemblMetazoa" id="XM_014390649.1">
    <property type="protein sequence ID" value="XP_014246135.1"/>
    <property type="gene ID" value="LOC106664706"/>
</dbReference>
<evidence type="ECO:0000256" key="7">
    <source>
        <dbReference type="ARBA" id="ARBA00023175"/>
    </source>
</evidence>
<dbReference type="GO" id="GO:0036158">
    <property type="term" value="P:outer dynein arm assembly"/>
    <property type="evidence" value="ECO:0007669"/>
    <property type="project" value="TreeGrafter"/>
</dbReference>
<keyword evidence="9" id="KW-0966">Cell projection</keyword>
<evidence type="ECO:0000256" key="11">
    <source>
        <dbReference type="ARBA" id="ARBA00049760"/>
    </source>
</evidence>
<organism evidence="12 13">
    <name type="scientific">Cimex lectularius</name>
    <name type="common">Bed bug</name>
    <name type="synonym">Acanthia lectularia</name>
    <dbReference type="NCBI Taxonomy" id="79782"/>
    <lineage>
        <taxon>Eukaryota</taxon>
        <taxon>Metazoa</taxon>
        <taxon>Ecdysozoa</taxon>
        <taxon>Arthropoda</taxon>
        <taxon>Hexapoda</taxon>
        <taxon>Insecta</taxon>
        <taxon>Pterygota</taxon>
        <taxon>Neoptera</taxon>
        <taxon>Paraneoptera</taxon>
        <taxon>Hemiptera</taxon>
        <taxon>Heteroptera</taxon>
        <taxon>Panheteroptera</taxon>
        <taxon>Cimicomorpha</taxon>
        <taxon>Cimicidae</taxon>
        <taxon>Cimex</taxon>
    </lineage>
</organism>
<dbReference type="InterPro" id="IPR032675">
    <property type="entry name" value="LRR_dom_sf"/>
</dbReference>
<evidence type="ECO:0000256" key="5">
    <source>
        <dbReference type="ARBA" id="ARBA00022737"/>
    </source>
</evidence>
<dbReference type="PANTHER" id="PTHR15454">
    <property type="entry name" value="NISCHARIN RELATED"/>
    <property type="match status" value="1"/>
</dbReference>
<evidence type="ECO:0000256" key="4">
    <source>
        <dbReference type="ARBA" id="ARBA00022701"/>
    </source>
</evidence>
<dbReference type="InterPro" id="IPR025875">
    <property type="entry name" value="Leu-rich_rpt_4"/>
</dbReference>
<evidence type="ECO:0000256" key="9">
    <source>
        <dbReference type="ARBA" id="ARBA00023273"/>
    </source>
</evidence>
<evidence type="ECO:0000256" key="10">
    <source>
        <dbReference type="ARBA" id="ARBA00049659"/>
    </source>
</evidence>
<proteinExistence type="inferred from homology"/>
<comment type="similarity">
    <text evidence="10">Belongs to the dynein light chain LC1-type family.</text>
</comment>
<dbReference type="InterPro" id="IPR001611">
    <property type="entry name" value="Leu-rich_rpt"/>
</dbReference>
<dbReference type="AlphaFoldDB" id="A0A8I6RGY8"/>
<evidence type="ECO:0000256" key="3">
    <source>
        <dbReference type="ARBA" id="ARBA00022614"/>
    </source>
</evidence>
<keyword evidence="3" id="KW-0433">Leucine-rich repeat</keyword>
<evidence type="ECO:0000256" key="8">
    <source>
        <dbReference type="ARBA" id="ARBA00023212"/>
    </source>
</evidence>
<accession>A0A8I6RGY8</accession>
<keyword evidence="7" id="KW-0505">Motor protein</keyword>
<dbReference type="GO" id="GO:0030286">
    <property type="term" value="C:dynein complex"/>
    <property type="evidence" value="ECO:0007669"/>
    <property type="project" value="UniProtKB-KW"/>
</dbReference>
<dbReference type="SMART" id="SM00365">
    <property type="entry name" value="LRR_SD22"/>
    <property type="match status" value="3"/>
</dbReference>
<keyword evidence="13" id="KW-1185">Reference proteome</keyword>